<dbReference type="Pfam" id="PF25757">
    <property type="entry name" value="TPR_DNAAF5"/>
    <property type="match status" value="1"/>
</dbReference>
<dbReference type="AlphaFoldDB" id="A0A0L0HQ45"/>
<dbReference type="GeneID" id="27685824"/>
<reference evidence="3 4" key="1">
    <citation type="submission" date="2009-08" db="EMBL/GenBank/DDBJ databases">
        <title>The Genome Sequence of Spizellomyces punctatus strain DAOM BR117.</title>
        <authorList>
            <consortium name="The Broad Institute Genome Sequencing Platform"/>
            <person name="Russ C."/>
            <person name="Cuomo C."/>
            <person name="Shea T."/>
            <person name="Young S.K."/>
            <person name="Zeng Q."/>
            <person name="Koehrsen M."/>
            <person name="Haas B."/>
            <person name="Borodovsky M."/>
            <person name="Guigo R."/>
            <person name="Alvarado L."/>
            <person name="Berlin A."/>
            <person name="Bochicchio J."/>
            <person name="Borenstein D."/>
            <person name="Chapman S."/>
            <person name="Chen Z."/>
            <person name="Engels R."/>
            <person name="Freedman E."/>
            <person name="Gellesch M."/>
            <person name="Goldberg J."/>
            <person name="Griggs A."/>
            <person name="Gujja S."/>
            <person name="Heiman D."/>
            <person name="Hepburn T."/>
            <person name="Howarth C."/>
            <person name="Jen D."/>
            <person name="Larson L."/>
            <person name="Lewis B."/>
            <person name="Mehta T."/>
            <person name="Park D."/>
            <person name="Pearson M."/>
            <person name="Roberts A."/>
            <person name="Saif S."/>
            <person name="Shenoy N."/>
            <person name="Sisk P."/>
            <person name="Stolte C."/>
            <person name="Sykes S."/>
            <person name="Thomson T."/>
            <person name="Walk T."/>
            <person name="White J."/>
            <person name="Yandava C."/>
            <person name="Burger G."/>
            <person name="Gray M.W."/>
            <person name="Holland P.W.H."/>
            <person name="King N."/>
            <person name="Lang F.B.F."/>
            <person name="Roger A.J."/>
            <person name="Ruiz-Trillo I."/>
            <person name="Lander E."/>
            <person name="Nusbaum C."/>
        </authorList>
    </citation>
    <scope>NUCLEOTIDE SEQUENCE [LARGE SCALE GENOMIC DNA]</scope>
    <source>
        <strain evidence="3 4">DAOM BR117</strain>
    </source>
</reference>
<dbReference type="STRING" id="645134.A0A0L0HQ45"/>
<dbReference type="PANTHER" id="PTHR16216:SF2">
    <property type="entry name" value="DYNEIN AXONEMAL ASSEMBLY FACTOR 5"/>
    <property type="match status" value="1"/>
</dbReference>
<evidence type="ECO:0008006" key="5">
    <source>
        <dbReference type="Google" id="ProtNLM"/>
    </source>
</evidence>
<evidence type="ECO:0000259" key="2">
    <source>
        <dbReference type="Pfam" id="PF25757"/>
    </source>
</evidence>
<dbReference type="GO" id="GO:0036159">
    <property type="term" value="P:inner dynein arm assembly"/>
    <property type="evidence" value="ECO:0007669"/>
    <property type="project" value="TreeGrafter"/>
</dbReference>
<accession>A0A0L0HQ45</accession>
<dbReference type="Proteomes" id="UP000053201">
    <property type="component" value="Unassembled WGS sequence"/>
</dbReference>
<dbReference type="InParanoid" id="A0A0L0HQ45"/>
<keyword evidence="4" id="KW-1185">Reference proteome</keyword>
<evidence type="ECO:0000313" key="4">
    <source>
        <dbReference type="Proteomes" id="UP000053201"/>
    </source>
</evidence>
<dbReference type="EMBL" id="KQ257452">
    <property type="protein sequence ID" value="KND03163.1"/>
    <property type="molecule type" value="Genomic_DNA"/>
</dbReference>
<dbReference type="PANTHER" id="PTHR16216">
    <property type="entry name" value="DYNEIN ASSEMBLY FACTOR 5, AXONEMAL"/>
    <property type="match status" value="1"/>
</dbReference>
<dbReference type="VEuPathDB" id="FungiDB:SPPG_02224"/>
<sequence>MMGDSAMQTEGAKGAHLSPESQQAYEDILQALQRDINVLSDPTSDRLAKRRALDHIQRETLGKQAYSADRTLMRQTFTSLCKPLVKCLSDTVEKCRELSSGLILRFSESVDDITPFLAYIVPAISARLSQIEIVEPSEEIRLLLVQILVRLVNLTGAGFIPFVEDAVKVLQRTLQDPFPDVKKESCNLVIQLSRQTKKALGYHGASIAKAVVPCLQHRHSSVRTSGLQAIREAIMVDVSGLDDVLETLRQITLDKSQSVRESIYVTAAEWMLNLPDRWSVGYKILPLLLAGMTDELPKLAELCRHYMDDIGKLYETDWEDRVKDELDYMQLDSDRPRVGCRHVIRDNTQKIVEKTLEGLADWNADVRAKSAQVLATFITYAEDMITGYAGIILPALYRVLAADEATVCKQVTGVAELLGRYVDTDVYLDIILPAIRTGGGGSTQFRLGCLRTLAGLVRGTPMSRFSKARLERVSDLVSEKELAQNENTELLAEVAGVVVELVKKVSPVHVETSEAASLRSETVGLPNDEEIGRAGYVIFLVLARLSGVSEDDKVPGVQVLRQKTEEALRILATAYGLFSVQDLYALHLDAVLAYLAAEQPQWTRYSPEPRLLDTILTQAGPLVGQRLEVTVPLLAGMAGIERDIEVRESMFKITLSLLQSSSTSLNSTGQFSEYSRTILSDIIIANGVWKPGRKAAVLRGKAIETFLALLNGNNGEECLGLLRRDAVMSVWEPDLMNVLVGTLEDDDADTRNHTLMVLSHLLRSRLEFTANTFKKLYQELLKRMDDAHDSLRVATARVWSDFFEAVTRWQQRMSPLIQAAGGMTAVMVDAAGNVAQTGELVEVKLDDVHWAAIVKGLTVHMDDPNAQLQECVFNALKASLKVAPANVMRDHWTGVRLRHRTPTYIDELLTLIPQ</sequence>
<dbReference type="GO" id="GO:0005737">
    <property type="term" value="C:cytoplasm"/>
    <property type="evidence" value="ECO:0007669"/>
    <property type="project" value="TreeGrafter"/>
</dbReference>
<dbReference type="OrthoDB" id="413572at2759"/>
<dbReference type="InterPro" id="IPR052623">
    <property type="entry name" value="DAAF5"/>
</dbReference>
<dbReference type="GO" id="GO:0045505">
    <property type="term" value="F:dynein intermediate chain binding"/>
    <property type="evidence" value="ECO:0007669"/>
    <property type="project" value="TreeGrafter"/>
</dbReference>
<dbReference type="GO" id="GO:0003341">
    <property type="term" value="P:cilium movement"/>
    <property type="evidence" value="ECO:0007669"/>
    <property type="project" value="TreeGrafter"/>
</dbReference>
<feature type="domain" description="Dynein axonemal assembly factor 5 HEAT-repeat" evidence="1">
    <location>
        <begin position="333"/>
        <end position="504"/>
    </location>
</feature>
<evidence type="ECO:0000259" key="1">
    <source>
        <dbReference type="Pfam" id="PF24573"/>
    </source>
</evidence>
<dbReference type="SUPFAM" id="SSF48371">
    <property type="entry name" value="ARM repeat"/>
    <property type="match status" value="1"/>
</dbReference>
<organism evidence="3 4">
    <name type="scientific">Spizellomyces punctatus (strain DAOM BR117)</name>
    <dbReference type="NCBI Taxonomy" id="645134"/>
    <lineage>
        <taxon>Eukaryota</taxon>
        <taxon>Fungi</taxon>
        <taxon>Fungi incertae sedis</taxon>
        <taxon>Chytridiomycota</taxon>
        <taxon>Chytridiomycota incertae sedis</taxon>
        <taxon>Chytridiomycetes</taxon>
        <taxon>Spizellomycetales</taxon>
        <taxon>Spizellomycetaceae</taxon>
        <taxon>Spizellomyces</taxon>
    </lineage>
</organism>
<dbReference type="Gene3D" id="1.25.10.10">
    <property type="entry name" value="Leucine-rich Repeat Variant"/>
    <property type="match status" value="3"/>
</dbReference>
<dbReference type="InterPro" id="IPR056497">
    <property type="entry name" value="HEAT_DAAF5"/>
</dbReference>
<dbReference type="RefSeq" id="XP_016611202.1">
    <property type="nucleotide sequence ID" value="XM_016750515.1"/>
</dbReference>
<dbReference type="InterPro" id="IPR016024">
    <property type="entry name" value="ARM-type_fold"/>
</dbReference>
<protein>
    <recommendedName>
        <fullName evidence="5">TOG domain-containing protein</fullName>
    </recommendedName>
</protein>
<evidence type="ECO:0000313" key="3">
    <source>
        <dbReference type="EMBL" id="KND03163.1"/>
    </source>
</evidence>
<dbReference type="Pfam" id="PF24573">
    <property type="entry name" value="HEAT_DAAF5"/>
    <property type="match status" value="1"/>
</dbReference>
<gene>
    <name evidence="3" type="ORF">SPPG_02224</name>
</gene>
<feature type="domain" description="Dynein axonemal assembly factor 5 TPR repeats" evidence="2">
    <location>
        <begin position="44"/>
        <end position="324"/>
    </location>
</feature>
<dbReference type="OMA" id="AFQGPWA"/>
<proteinExistence type="predicted"/>
<dbReference type="InterPro" id="IPR057978">
    <property type="entry name" value="TPR_DAAF5"/>
</dbReference>
<dbReference type="GO" id="GO:0036158">
    <property type="term" value="P:outer dynein arm assembly"/>
    <property type="evidence" value="ECO:0007669"/>
    <property type="project" value="TreeGrafter"/>
</dbReference>
<dbReference type="InterPro" id="IPR011989">
    <property type="entry name" value="ARM-like"/>
</dbReference>
<dbReference type="eggNOG" id="ENOG502QRXT">
    <property type="taxonomic scope" value="Eukaryota"/>
</dbReference>
<name>A0A0L0HQ45_SPIPD</name>